<sequence length="288" mass="31636">MKFSQFGSDNGKTVIYFHGAPGAPEECAIFDLYAKEQGLTFICFDRFSGDYSIAGDAYYQFLARQISKQAAGKKVDVIGFSIGAFIALQTCRYLGNEVRSLHLISAAAPLDASGFLETMAGKQVFQLAKTFPTLFVLLSYWQGLLALLFPNALFSLLFASAAGDDKALSVDRTFQSGITQVLRSCFIGRVQGYVRDVRAYVRPWKDTLSDIGVNTHIWHGAEDNWSPVAMAEYLASTIPGYTSTEIFNGLSHYSCLYRAAPEICRQLGAASDDLRSRPVTSTTLSSLR</sequence>
<reference evidence="2 3" key="1">
    <citation type="submission" date="2011-06" db="EMBL/GenBank/DDBJ databases">
        <title>Genomic sequence of Methylobacter tundripaludum SV96.</title>
        <authorList>
            <consortium name="US DOE Joint Genome Institute"/>
            <person name="Lucas S."/>
            <person name="Han J."/>
            <person name="Lapidus A."/>
            <person name="Cheng J.-F."/>
            <person name="Goodwin L."/>
            <person name="Pitluck S."/>
            <person name="Held B."/>
            <person name="Detter J.C."/>
            <person name="Han C."/>
            <person name="Tapia R."/>
            <person name="Land M."/>
            <person name="Hauser L."/>
            <person name="Kyrpides N."/>
            <person name="Ivanova N."/>
            <person name="Ovchinnikova G."/>
            <person name="Pagani I."/>
            <person name="Klotz M.G."/>
            <person name="Dispirito A.A."/>
            <person name="Murrell J.C."/>
            <person name="Dunfield P."/>
            <person name="Kalyuzhnaya M.G."/>
            <person name="Svenning M."/>
            <person name="Trotsenko Y.A."/>
            <person name="Stein L.Y."/>
            <person name="Woyke T."/>
        </authorList>
    </citation>
    <scope>NUCLEOTIDE SEQUENCE [LARGE SCALE GENOMIC DNA]</scope>
    <source>
        <strain evidence="3">ATCC BAA-1195 / DSM 17260 / SV96</strain>
    </source>
</reference>
<dbReference type="InterPro" id="IPR050471">
    <property type="entry name" value="AB_hydrolase"/>
</dbReference>
<keyword evidence="3" id="KW-1185">Reference proteome</keyword>
<evidence type="ECO:0000259" key="1">
    <source>
        <dbReference type="Pfam" id="PF00561"/>
    </source>
</evidence>
<dbReference type="GO" id="GO:0016787">
    <property type="term" value="F:hydrolase activity"/>
    <property type="evidence" value="ECO:0007669"/>
    <property type="project" value="UniProtKB-KW"/>
</dbReference>
<dbReference type="Pfam" id="PF00561">
    <property type="entry name" value="Abhydrolase_1"/>
    <property type="match status" value="1"/>
</dbReference>
<evidence type="ECO:0000313" key="3">
    <source>
        <dbReference type="Proteomes" id="UP000004664"/>
    </source>
</evidence>
<dbReference type="Gene3D" id="3.40.50.1820">
    <property type="entry name" value="alpha/beta hydrolase"/>
    <property type="match status" value="1"/>
</dbReference>
<dbReference type="InterPro" id="IPR029058">
    <property type="entry name" value="AB_hydrolase_fold"/>
</dbReference>
<dbReference type="AlphaFoldDB" id="G3IV09"/>
<name>G3IV09_METTV</name>
<dbReference type="Proteomes" id="UP000004664">
    <property type="component" value="Unassembled WGS sequence"/>
</dbReference>
<feature type="domain" description="AB hydrolase-1" evidence="1">
    <location>
        <begin position="13"/>
        <end position="255"/>
    </location>
</feature>
<gene>
    <name evidence="2" type="ORF">Mettu_1629</name>
</gene>
<dbReference type="PANTHER" id="PTHR43433:SF4">
    <property type="entry name" value="NON-HEME CHLOROPEROXIDASE-RELATED"/>
    <property type="match status" value="1"/>
</dbReference>
<evidence type="ECO:0000313" key="2">
    <source>
        <dbReference type="EMBL" id="EGW22805.1"/>
    </source>
</evidence>
<dbReference type="HOGENOM" id="CLU_020336_49_0_6"/>
<dbReference type="EMBL" id="JH109152">
    <property type="protein sequence ID" value="EGW22805.1"/>
    <property type="molecule type" value="Genomic_DNA"/>
</dbReference>
<organism evidence="2 3">
    <name type="scientific">Methylobacter tundripaludum (strain ATCC BAA-1195 / DSM 17260 / SV96)</name>
    <dbReference type="NCBI Taxonomy" id="697282"/>
    <lineage>
        <taxon>Bacteria</taxon>
        <taxon>Pseudomonadati</taxon>
        <taxon>Pseudomonadota</taxon>
        <taxon>Gammaproteobacteria</taxon>
        <taxon>Methylococcales</taxon>
        <taxon>Methylococcaceae</taxon>
        <taxon>Methylobacter</taxon>
    </lineage>
</organism>
<dbReference type="PANTHER" id="PTHR43433">
    <property type="entry name" value="HYDROLASE, ALPHA/BETA FOLD FAMILY PROTEIN"/>
    <property type="match status" value="1"/>
</dbReference>
<dbReference type="RefSeq" id="WP_006890773.1">
    <property type="nucleotide sequence ID" value="NZ_JH109152.1"/>
</dbReference>
<dbReference type="SUPFAM" id="SSF53474">
    <property type="entry name" value="alpha/beta-Hydrolases"/>
    <property type="match status" value="1"/>
</dbReference>
<dbReference type="InterPro" id="IPR000073">
    <property type="entry name" value="AB_hydrolase_1"/>
</dbReference>
<proteinExistence type="predicted"/>
<accession>G3IV09</accession>
<dbReference type="STRING" id="697282.Mettu_1629"/>
<protein>
    <submittedName>
        <fullName evidence="2">Alpha/beta hydrolase fold protein</fullName>
    </submittedName>
</protein>
<dbReference type="eggNOG" id="COG1073">
    <property type="taxonomic scope" value="Bacteria"/>
</dbReference>
<keyword evidence="2" id="KW-0378">Hydrolase</keyword>